<gene>
    <name evidence="20" type="ORF">FM121_11810</name>
</gene>
<dbReference type="EMBL" id="FWFD01000015">
    <property type="protein sequence ID" value="SLM86775.1"/>
    <property type="molecule type" value="Genomic_DNA"/>
</dbReference>
<dbReference type="PANTHER" id="PTHR32282">
    <property type="entry name" value="BINDING PROTEIN TRANSPEPTIDASE, PUTATIVE-RELATED"/>
    <property type="match status" value="1"/>
</dbReference>
<dbReference type="GO" id="GO:0071555">
    <property type="term" value="P:cell wall organization"/>
    <property type="evidence" value="ECO:0007669"/>
    <property type="project" value="UniProtKB-KW"/>
</dbReference>
<dbReference type="Gene3D" id="1.10.3810.10">
    <property type="entry name" value="Biosynthetic peptidoglycan transglycosylase-like"/>
    <property type="match status" value="1"/>
</dbReference>
<feature type="domain" description="Glycosyl transferase family 51" evidence="19">
    <location>
        <begin position="108"/>
        <end position="285"/>
    </location>
</feature>
<feature type="compositionally biased region" description="Low complexity" evidence="16">
    <location>
        <begin position="1"/>
        <end position="10"/>
    </location>
</feature>
<keyword evidence="3" id="KW-0645">Protease</keyword>
<keyword evidence="2" id="KW-0121">Carboxypeptidase</keyword>
<keyword evidence="7 20" id="KW-0378">Hydrolase</keyword>
<keyword evidence="4 20" id="KW-0328">Glycosyltransferase</keyword>
<dbReference type="Proteomes" id="UP000195918">
    <property type="component" value="Unassembled WGS sequence"/>
</dbReference>
<keyword evidence="21" id="KW-1185">Reference proteome</keyword>
<evidence type="ECO:0000256" key="14">
    <source>
        <dbReference type="ARBA" id="ARBA00034000"/>
    </source>
</evidence>
<dbReference type="InterPro" id="IPR001264">
    <property type="entry name" value="Glyco_trans_51"/>
</dbReference>
<protein>
    <submittedName>
        <fullName evidence="20">Multimodular transpeptidase-transglycosylase</fullName>
        <ecNumber evidence="20">2.4.1.129</ecNumber>
        <ecNumber evidence="20">3.4.-.-</ecNumber>
    </submittedName>
</protein>
<reference evidence="21" key="1">
    <citation type="submission" date="2017-02" db="EMBL/GenBank/DDBJ databases">
        <authorList>
            <person name="Dridi B."/>
        </authorList>
    </citation>
    <scope>NUCLEOTIDE SEQUENCE [LARGE SCALE GENOMIC DNA]</scope>
    <source>
        <strain evidence="21">bH819</strain>
    </source>
</reference>
<dbReference type="Gene3D" id="3.40.50.12800">
    <property type="match status" value="1"/>
</dbReference>
<evidence type="ECO:0000256" key="1">
    <source>
        <dbReference type="ARBA" id="ARBA00022475"/>
    </source>
</evidence>
<evidence type="ECO:0000256" key="13">
    <source>
        <dbReference type="ARBA" id="ARBA00023316"/>
    </source>
</evidence>
<dbReference type="GO" id="GO:0009252">
    <property type="term" value="P:peptidoglycan biosynthetic process"/>
    <property type="evidence" value="ECO:0007669"/>
    <property type="project" value="UniProtKB-KW"/>
</dbReference>
<comment type="catalytic activity">
    <reaction evidence="14">
        <text>Preferential cleavage: (Ac)2-L-Lys-D-Ala-|-D-Ala. Also transpeptidation of peptidyl-alanyl moieties that are N-acyl substituents of D-alanine.</text>
        <dbReference type="EC" id="3.4.16.4"/>
    </reaction>
</comment>
<keyword evidence="1" id="KW-1003">Cell membrane</keyword>
<accession>A0A1X6WR70</accession>
<proteinExistence type="predicted"/>
<dbReference type="GO" id="GO:0008658">
    <property type="term" value="F:penicillin binding"/>
    <property type="evidence" value="ECO:0007669"/>
    <property type="project" value="InterPro"/>
</dbReference>
<keyword evidence="5 20" id="KW-0808">Transferase</keyword>
<dbReference type="Pfam" id="PF00905">
    <property type="entry name" value="Transpeptidase"/>
    <property type="match status" value="1"/>
</dbReference>
<evidence type="ECO:0000256" key="9">
    <source>
        <dbReference type="ARBA" id="ARBA00022984"/>
    </source>
</evidence>
<evidence type="ECO:0000256" key="5">
    <source>
        <dbReference type="ARBA" id="ARBA00022679"/>
    </source>
</evidence>
<dbReference type="EC" id="2.4.1.129" evidence="20"/>
<feature type="region of interest" description="Disordered" evidence="16">
    <location>
        <begin position="1"/>
        <end position="20"/>
    </location>
</feature>
<dbReference type="RefSeq" id="WP_256958456.1">
    <property type="nucleotide sequence ID" value="NZ_FWFD01000015.1"/>
</dbReference>
<dbReference type="GO" id="GO:0009002">
    <property type="term" value="F:serine-type D-Ala-D-Ala carboxypeptidase activity"/>
    <property type="evidence" value="ECO:0007669"/>
    <property type="project" value="UniProtKB-EC"/>
</dbReference>
<feature type="domain" description="Penicillin-binding protein transpeptidase" evidence="18">
    <location>
        <begin position="420"/>
        <end position="678"/>
    </location>
</feature>
<evidence type="ECO:0000259" key="18">
    <source>
        <dbReference type="Pfam" id="PF00905"/>
    </source>
</evidence>
<dbReference type="GO" id="GO:0030288">
    <property type="term" value="C:outer membrane-bounded periplasmic space"/>
    <property type="evidence" value="ECO:0007669"/>
    <property type="project" value="TreeGrafter"/>
</dbReference>
<dbReference type="InterPro" id="IPR050396">
    <property type="entry name" value="Glycosyltr_51/Transpeptidase"/>
</dbReference>
<dbReference type="InterPro" id="IPR023346">
    <property type="entry name" value="Lysozyme-like_dom_sf"/>
</dbReference>
<keyword evidence="9" id="KW-0573">Peptidoglycan synthesis</keyword>
<keyword evidence="10 17" id="KW-1133">Transmembrane helix</keyword>
<evidence type="ECO:0000256" key="8">
    <source>
        <dbReference type="ARBA" id="ARBA00022960"/>
    </source>
</evidence>
<dbReference type="Pfam" id="PF00912">
    <property type="entry name" value="Transgly"/>
    <property type="match status" value="1"/>
</dbReference>
<name>A0A1X6WR70_9ENTE</name>
<evidence type="ECO:0000259" key="19">
    <source>
        <dbReference type="Pfam" id="PF00912"/>
    </source>
</evidence>
<dbReference type="InterPro" id="IPR001460">
    <property type="entry name" value="PCN-bd_Tpept"/>
</dbReference>
<dbReference type="SUPFAM" id="SSF56601">
    <property type="entry name" value="beta-lactamase/transpeptidase-like"/>
    <property type="match status" value="1"/>
</dbReference>
<organism evidence="20 21">
    <name type="scientific">Vagococcus fluvialis bH819</name>
    <dbReference type="NCBI Taxonomy" id="1255619"/>
    <lineage>
        <taxon>Bacteria</taxon>
        <taxon>Bacillati</taxon>
        <taxon>Bacillota</taxon>
        <taxon>Bacilli</taxon>
        <taxon>Lactobacillales</taxon>
        <taxon>Enterococcaceae</taxon>
        <taxon>Vagococcus</taxon>
    </lineage>
</organism>
<evidence type="ECO:0000313" key="21">
    <source>
        <dbReference type="Proteomes" id="UP000195918"/>
    </source>
</evidence>
<dbReference type="SUPFAM" id="SSF53955">
    <property type="entry name" value="Lysozyme-like"/>
    <property type="match status" value="1"/>
</dbReference>
<dbReference type="GO" id="GO:0008360">
    <property type="term" value="P:regulation of cell shape"/>
    <property type="evidence" value="ECO:0007669"/>
    <property type="project" value="UniProtKB-KW"/>
</dbReference>
<evidence type="ECO:0000256" key="2">
    <source>
        <dbReference type="ARBA" id="ARBA00022645"/>
    </source>
</evidence>
<dbReference type="InterPro" id="IPR036950">
    <property type="entry name" value="PBP_transglycosylase"/>
</dbReference>
<evidence type="ECO:0000256" key="15">
    <source>
        <dbReference type="ARBA" id="ARBA00049902"/>
    </source>
</evidence>
<evidence type="ECO:0000256" key="12">
    <source>
        <dbReference type="ARBA" id="ARBA00023268"/>
    </source>
</evidence>
<dbReference type="GO" id="GO:0008955">
    <property type="term" value="F:peptidoglycan glycosyltransferase activity"/>
    <property type="evidence" value="ECO:0007669"/>
    <property type="project" value="UniProtKB-EC"/>
</dbReference>
<keyword evidence="8" id="KW-0133">Cell shape</keyword>
<sequence>MTQPSNNDNQPPIPPQPNNEEIKTIIDHDTHDEPKKSFSFSINVFYRVLRSIFLFFVLIASGLGFLGLGVGFGYFASLVSDVKVPGKEELSQKINDVEQQSKILYSNGELISVIKSDLIRTSVKSDDISPFVKKALISTEDENFYEHKGIVPKAIIRATISDVVGVGGSSGGSTITQQLIKQQVLTSETSYKRKSSEILLAARTEKFFSKEEILNSYLNVSPFGRNNRGENIAGIEEAALGIFGVHAKDVSLPQAAFLAGLPQSPIEYTPYTNTGEFKKKFDAGLNRKNDVLFNMYREKSINEKEYNEAKNYDLAKDFIQPESPLSNNSGYLYDYLINEAATKIMPIYYEKDGLTQKDMDESIELHNKYLKIAKRELRQNGYTVHSSIDKNVHNSMQEAVQQYGSVLDDGRDMTLETGSVLMDNKSGRIYGFIGGRDYSKNQYNHAFQMQRQPGSTIKPIIAYAPAIDIGLVGSESMLSDYPKKYKSGDVINNYSDKGSHSFKSVRESVKWSLNIPVVNLYNDLRNEINPKDYFDKMNITGISTDEFGYESIPLGGTSNGITVFEETVAYATLANKGVYNEGYSIDKITDNNGKIIYEHKKEPVQVFKPSTATIMNDMMRDVVNSGTGQPVKDTFNSINSPLAKADWAGKTGTTDNLKDYWFTASNPAITMSSWIGYDKPTTMNDTWNKQNMVYWSYVTNYVYQQNPDIFDINQKFSLDSSVKKEKVVEFTGQKEASFNTEGYNMNLRGWKTKTSLYSDGSKPKDSSFRFGIGGTDDNYKNSWNSYISPKNYKKWK</sequence>
<evidence type="ECO:0000256" key="17">
    <source>
        <dbReference type="SAM" id="Phobius"/>
    </source>
</evidence>
<keyword evidence="13" id="KW-0961">Cell wall biogenesis/degradation</keyword>
<dbReference type="EC" id="3.4.-.-" evidence="20"/>
<evidence type="ECO:0000256" key="3">
    <source>
        <dbReference type="ARBA" id="ARBA00022670"/>
    </source>
</evidence>
<keyword evidence="6 17" id="KW-0812">Transmembrane</keyword>
<dbReference type="Gene3D" id="3.40.710.10">
    <property type="entry name" value="DD-peptidase/beta-lactamase superfamily"/>
    <property type="match status" value="1"/>
</dbReference>
<evidence type="ECO:0000313" key="20">
    <source>
        <dbReference type="EMBL" id="SLM86775.1"/>
    </source>
</evidence>
<comment type="catalytic activity">
    <reaction evidence="15">
        <text>[GlcNAc-(1-&gt;4)-Mur2Ac(oyl-L-Ala-gamma-D-Glu-L-Lys-D-Ala-D-Ala)](n)-di-trans,octa-cis-undecaprenyl diphosphate + beta-D-GlcNAc-(1-&gt;4)-Mur2Ac(oyl-L-Ala-gamma-D-Glu-L-Lys-D-Ala-D-Ala)-di-trans,octa-cis-undecaprenyl diphosphate = [GlcNAc-(1-&gt;4)-Mur2Ac(oyl-L-Ala-gamma-D-Glu-L-Lys-D-Ala-D-Ala)](n+1)-di-trans,octa-cis-undecaprenyl diphosphate + di-trans,octa-cis-undecaprenyl diphosphate + H(+)</text>
        <dbReference type="Rhea" id="RHEA:23708"/>
        <dbReference type="Rhea" id="RHEA-COMP:9602"/>
        <dbReference type="Rhea" id="RHEA-COMP:9603"/>
        <dbReference type="ChEBI" id="CHEBI:15378"/>
        <dbReference type="ChEBI" id="CHEBI:58405"/>
        <dbReference type="ChEBI" id="CHEBI:60033"/>
        <dbReference type="ChEBI" id="CHEBI:78435"/>
        <dbReference type="EC" id="2.4.99.28"/>
    </reaction>
</comment>
<dbReference type="AlphaFoldDB" id="A0A1X6WR70"/>
<evidence type="ECO:0000256" key="11">
    <source>
        <dbReference type="ARBA" id="ARBA00023136"/>
    </source>
</evidence>
<evidence type="ECO:0000256" key="7">
    <source>
        <dbReference type="ARBA" id="ARBA00022801"/>
    </source>
</evidence>
<dbReference type="InterPro" id="IPR012338">
    <property type="entry name" value="Beta-lactam/transpept-like"/>
</dbReference>
<keyword evidence="11 17" id="KW-0472">Membrane</keyword>
<keyword evidence="12" id="KW-0511">Multifunctional enzyme</keyword>
<feature type="transmembrane region" description="Helical" evidence="17">
    <location>
        <begin position="52"/>
        <end position="75"/>
    </location>
</feature>
<evidence type="ECO:0000256" key="4">
    <source>
        <dbReference type="ARBA" id="ARBA00022676"/>
    </source>
</evidence>
<dbReference type="GO" id="GO:0006508">
    <property type="term" value="P:proteolysis"/>
    <property type="evidence" value="ECO:0007669"/>
    <property type="project" value="UniProtKB-KW"/>
</dbReference>
<evidence type="ECO:0000256" key="10">
    <source>
        <dbReference type="ARBA" id="ARBA00022989"/>
    </source>
</evidence>
<dbReference type="PANTHER" id="PTHR32282:SF32">
    <property type="entry name" value="PENICILLIN-BINDING PROTEIN 2A"/>
    <property type="match status" value="1"/>
</dbReference>
<evidence type="ECO:0000256" key="6">
    <source>
        <dbReference type="ARBA" id="ARBA00022692"/>
    </source>
</evidence>
<evidence type="ECO:0000256" key="16">
    <source>
        <dbReference type="SAM" id="MobiDB-lite"/>
    </source>
</evidence>